<dbReference type="STRING" id="74649.A0A2P6QM47"/>
<evidence type="ECO:0000256" key="2">
    <source>
        <dbReference type="ARBA" id="ARBA00022801"/>
    </source>
</evidence>
<keyword evidence="7" id="KW-1185">Reference proteome</keyword>
<keyword evidence="2 6" id="KW-0378">Hydrolase</keyword>
<dbReference type="EMBL" id="PDCK01000043">
    <property type="protein sequence ID" value="PRQ35252.1"/>
    <property type="molecule type" value="Genomic_DNA"/>
</dbReference>
<evidence type="ECO:0000313" key="6">
    <source>
        <dbReference type="EMBL" id="PRQ35252.1"/>
    </source>
</evidence>
<dbReference type="SUPFAM" id="SSF51445">
    <property type="entry name" value="(Trans)glycosidases"/>
    <property type="match status" value="1"/>
</dbReference>
<dbReference type="GO" id="GO:0005975">
    <property type="term" value="P:carbohydrate metabolic process"/>
    <property type="evidence" value="ECO:0007669"/>
    <property type="project" value="InterPro"/>
</dbReference>
<feature type="chain" id="PRO_5015148182" evidence="5">
    <location>
        <begin position="26"/>
        <end position="535"/>
    </location>
</feature>
<dbReference type="InterPro" id="IPR001360">
    <property type="entry name" value="Glyco_hydro_1"/>
</dbReference>
<dbReference type="Pfam" id="PF00232">
    <property type="entry name" value="Glyco_hydro_1"/>
    <property type="match status" value="1"/>
</dbReference>
<dbReference type="PANTHER" id="PTHR10353:SF137">
    <property type="entry name" value="MYROSINASE 3-RELATED"/>
    <property type="match status" value="1"/>
</dbReference>
<dbReference type="AlphaFoldDB" id="A0A2P6QM47"/>
<comment type="similarity">
    <text evidence="1 4">Belongs to the glycosyl hydrolase 1 family.</text>
</comment>
<evidence type="ECO:0000256" key="5">
    <source>
        <dbReference type="SAM" id="SignalP"/>
    </source>
</evidence>
<dbReference type="PANTHER" id="PTHR10353">
    <property type="entry name" value="GLYCOSYL HYDROLASE"/>
    <property type="match status" value="1"/>
</dbReference>
<sequence>MALRLGIRTLIFGLLLVLSSIGTSSHSSRKAAPQKKSRNSTSFSCSSFPAGFIFGTASAAYQFEGAAKEGGRGPCVWDAFTHKYPEKIKDHSSGDMATDQYHRYKEDVKMLKDIGWDAYRFSISWSRLLPTGKLSGGVNQEGIKYYKNLINELLANGISPYVTLFHWDTPQALEEEYGGFLSPQIVNHFQDFAELCYKEFGDKVKHWTTLNEPHTYSVNGYATGGMAPGRCSAWKNPNCTGGDSGTEPYLVSHHLLLAHAAAVKVYRDKFQAKQKGLIGITVNTGWFVPYSDSKRDQDAAQRAMDFNLGWFMDPVTHGDYPHIMRSLVRNRLPKFTKEQSHMLKGSFDFVGLNYYSGGYAADLAKPDPKQPSYTTDSLVDTTSERNGVPIGPVAASSWLLVFPQGFLDLLLYTKKKYSDPIIYITENGVDEVNDPTWSLEKALNDSKRIEYYDQHLQKLHAAIKAGVKVKGYFAWSFLDNFEWADGYTVRFGIVYVDFNNGLKRHPKASANWFRNFLKKSKQSGKRTSHKSESLE</sequence>
<comment type="caution">
    <text evidence="6">The sequence shown here is derived from an EMBL/GenBank/DDBJ whole genome shotgun (WGS) entry which is preliminary data.</text>
</comment>
<dbReference type="Gene3D" id="3.20.20.80">
    <property type="entry name" value="Glycosidases"/>
    <property type="match status" value="1"/>
</dbReference>
<protein>
    <submittedName>
        <fullName evidence="6">Putative glycosidase</fullName>
        <ecNumber evidence="6">3.2.1.-</ecNumber>
    </submittedName>
</protein>
<dbReference type="PROSITE" id="PS00653">
    <property type="entry name" value="GLYCOSYL_HYDROL_F1_2"/>
    <property type="match status" value="1"/>
</dbReference>
<dbReference type="Gramene" id="PRQ35252">
    <property type="protein sequence ID" value="PRQ35252"/>
    <property type="gene ID" value="RchiOBHm_Chr5g0077971"/>
</dbReference>
<feature type="signal peptide" evidence="5">
    <location>
        <begin position="1"/>
        <end position="25"/>
    </location>
</feature>
<proteinExistence type="inferred from homology"/>
<evidence type="ECO:0000313" key="7">
    <source>
        <dbReference type="Proteomes" id="UP000238479"/>
    </source>
</evidence>
<gene>
    <name evidence="6" type="ORF">RchiOBHm_Chr5g0077971</name>
</gene>
<accession>A0A2P6QM47</accession>
<dbReference type="OrthoDB" id="65569at2759"/>
<evidence type="ECO:0000256" key="1">
    <source>
        <dbReference type="ARBA" id="ARBA00010838"/>
    </source>
</evidence>
<dbReference type="FunFam" id="3.20.20.80:FF:000020">
    <property type="entry name" value="Beta-glucosidase 12"/>
    <property type="match status" value="1"/>
</dbReference>
<evidence type="ECO:0000256" key="3">
    <source>
        <dbReference type="ARBA" id="ARBA00023295"/>
    </source>
</evidence>
<name>A0A2P6QM47_ROSCH</name>
<dbReference type="InterPro" id="IPR033132">
    <property type="entry name" value="GH_1_N_CS"/>
</dbReference>
<dbReference type="PRINTS" id="PR00131">
    <property type="entry name" value="GLHYDRLASE1"/>
</dbReference>
<evidence type="ECO:0000256" key="4">
    <source>
        <dbReference type="RuleBase" id="RU003690"/>
    </source>
</evidence>
<dbReference type="OMA" id="HDYADIC"/>
<keyword evidence="3 6" id="KW-0326">Glycosidase</keyword>
<keyword evidence="5" id="KW-0732">Signal</keyword>
<reference evidence="6 7" key="1">
    <citation type="journal article" date="2018" name="Nat. Genet.">
        <title>The Rosa genome provides new insights in the design of modern roses.</title>
        <authorList>
            <person name="Bendahmane M."/>
        </authorList>
    </citation>
    <scope>NUCLEOTIDE SEQUENCE [LARGE SCALE GENOMIC DNA]</scope>
    <source>
        <strain evidence="7">cv. Old Blush</strain>
    </source>
</reference>
<organism evidence="6 7">
    <name type="scientific">Rosa chinensis</name>
    <name type="common">China rose</name>
    <dbReference type="NCBI Taxonomy" id="74649"/>
    <lineage>
        <taxon>Eukaryota</taxon>
        <taxon>Viridiplantae</taxon>
        <taxon>Streptophyta</taxon>
        <taxon>Embryophyta</taxon>
        <taxon>Tracheophyta</taxon>
        <taxon>Spermatophyta</taxon>
        <taxon>Magnoliopsida</taxon>
        <taxon>eudicotyledons</taxon>
        <taxon>Gunneridae</taxon>
        <taxon>Pentapetalae</taxon>
        <taxon>rosids</taxon>
        <taxon>fabids</taxon>
        <taxon>Rosales</taxon>
        <taxon>Rosaceae</taxon>
        <taxon>Rosoideae</taxon>
        <taxon>Rosoideae incertae sedis</taxon>
        <taxon>Rosa</taxon>
    </lineage>
</organism>
<dbReference type="InterPro" id="IPR017853">
    <property type="entry name" value="GH"/>
</dbReference>
<dbReference type="EC" id="3.2.1.-" evidence="6"/>
<dbReference type="GO" id="GO:0008422">
    <property type="term" value="F:beta-glucosidase activity"/>
    <property type="evidence" value="ECO:0007669"/>
    <property type="project" value="UniProtKB-ARBA"/>
</dbReference>
<dbReference type="Proteomes" id="UP000238479">
    <property type="component" value="Chromosome 5"/>
</dbReference>